<evidence type="ECO:0000313" key="1">
    <source>
        <dbReference type="EMBL" id="GAV02432.1"/>
    </source>
</evidence>
<evidence type="ECO:0000313" key="2">
    <source>
        <dbReference type="Proteomes" id="UP000186922"/>
    </source>
</evidence>
<dbReference type="Proteomes" id="UP000186922">
    <property type="component" value="Unassembled WGS sequence"/>
</dbReference>
<keyword evidence="2" id="KW-1185">Reference proteome</keyword>
<comment type="caution">
    <text evidence="1">The sequence shown here is derived from an EMBL/GenBank/DDBJ whole genome shotgun (WGS) entry which is preliminary data.</text>
</comment>
<accession>A0A1D1VLD1</accession>
<organism evidence="1 2">
    <name type="scientific">Ramazzottius varieornatus</name>
    <name type="common">Water bear</name>
    <name type="synonym">Tardigrade</name>
    <dbReference type="NCBI Taxonomy" id="947166"/>
    <lineage>
        <taxon>Eukaryota</taxon>
        <taxon>Metazoa</taxon>
        <taxon>Ecdysozoa</taxon>
        <taxon>Tardigrada</taxon>
        <taxon>Eutardigrada</taxon>
        <taxon>Parachela</taxon>
        <taxon>Hypsibioidea</taxon>
        <taxon>Ramazzottiidae</taxon>
        <taxon>Ramazzottius</taxon>
    </lineage>
</organism>
<dbReference type="EMBL" id="BDGG01000008">
    <property type="protein sequence ID" value="GAV02432.1"/>
    <property type="molecule type" value="Genomic_DNA"/>
</dbReference>
<dbReference type="AlphaFoldDB" id="A0A1D1VLD1"/>
<proteinExistence type="predicted"/>
<gene>
    <name evidence="1" type="primary">RvY_12999-1</name>
    <name evidence="1" type="synonym">RvY_12999.1</name>
    <name evidence="1" type="ORF">RvY_12999</name>
</gene>
<sequence length="130" mass="15143">MSNHDYSLFHDAQSKRACWYLESRNEELRQANVVGSPTGNKSPRRTICKRPSAIQKNTMTKQKQAGIKTFRYSNSVLYPTIREQEVMLKLLFNNNNSIAAHLHGMRDFFFMDLFGHQIVQQCGSFFQEVH</sequence>
<name>A0A1D1VLD1_RAMVA</name>
<reference evidence="1 2" key="1">
    <citation type="journal article" date="2016" name="Nat. Commun.">
        <title>Extremotolerant tardigrade genome and improved radiotolerance of human cultured cells by tardigrade-unique protein.</title>
        <authorList>
            <person name="Hashimoto T."/>
            <person name="Horikawa D.D."/>
            <person name="Saito Y."/>
            <person name="Kuwahara H."/>
            <person name="Kozuka-Hata H."/>
            <person name="Shin-I T."/>
            <person name="Minakuchi Y."/>
            <person name="Ohishi K."/>
            <person name="Motoyama A."/>
            <person name="Aizu T."/>
            <person name="Enomoto A."/>
            <person name="Kondo K."/>
            <person name="Tanaka S."/>
            <person name="Hara Y."/>
            <person name="Koshikawa S."/>
            <person name="Sagara H."/>
            <person name="Miura T."/>
            <person name="Yokobori S."/>
            <person name="Miyagawa K."/>
            <person name="Suzuki Y."/>
            <person name="Kubo T."/>
            <person name="Oyama M."/>
            <person name="Kohara Y."/>
            <person name="Fujiyama A."/>
            <person name="Arakawa K."/>
            <person name="Katayama T."/>
            <person name="Toyoda A."/>
            <person name="Kunieda T."/>
        </authorList>
    </citation>
    <scope>NUCLEOTIDE SEQUENCE [LARGE SCALE GENOMIC DNA]</scope>
    <source>
        <strain evidence="1 2">YOKOZUNA-1</strain>
    </source>
</reference>
<protein>
    <submittedName>
        <fullName evidence="1">Uncharacterized protein</fullName>
    </submittedName>
</protein>